<evidence type="ECO:0000256" key="3">
    <source>
        <dbReference type="ARBA" id="ARBA00023163"/>
    </source>
</evidence>
<evidence type="ECO:0000256" key="1">
    <source>
        <dbReference type="ARBA" id="ARBA00023015"/>
    </source>
</evidence>
<dbReference type="NCBIfam" id="NF033788">
    <property type="entry name" value="HTH_metalloreg"/>
    <property type="match status" value="1"/>
</dbReference>
<dbReference type="SMART" id="SM00418">
    <property type="entry name" value="HTH_ARSR"/>
    <property type="match status" value="1"/>
</dbReference>
<dbReference type="RefSeq" id="WP_419178268.1">
    <property type="nucleotide sequence ID" value="NZ_UEYP01000002.1"/>
</dbReference>
<dbReference type="GO" id="GO:0003677">
    <property type="term" value="F:DNA binding"/>
    <property type="evidence" value="ECO:0007669"/>
    <property type="project" value="UniProtKB-KW"/>
</dbReference>
<dbReference type="PROSITE" id="PS50987">
    <property type="entry name" value="HTH_ARSR_2"/>
    <property type="match status" value="1"/>
</dbReference>
<dbReference type="Gene3D" id="1.10.10.10">
    <property type="entry name" value="Winged helix-like DNA-binding domain superfamily/Winged helix DNA-binding domain"/>
    <property type="match status" value="1"/>
</dbReference>
<feature type="region of interest" description="Disordered" evidence="4">
    <location>
        <begin position="103"/>
        <end position="150"/>
    </location>
</feature>
<organism evidence="6 7">
    <name type="scientific">Ciceribacter selenitireducens ATCC BAA-1503</name>
    <dbReference type="NCBI Taxonomy" id="1336235"/>
    <lineage>
        <taxon>Bacteria</taxon>
        <taxon>Pseudomonadati</taxon>
        <taxon>Pseudomonadota</taxon>
        <taxon>Alphaproteobacteria</taxon>
        <taxon>Hyphomicrobiales</taxon>
        <taxon>Rhizobiaceae</taxon>
        <taxon>Ciceribacter</taxon>
    </lineage>
</organism>
<evidence type="ECO:0000256" key="4">
    <source>
        <dbReference type="SAM" id="MobiDB-lite"/>
    </source>
</evidence>
<dbReference type="GO" id="GO:0003700">
    <property type="term" value="F:DNA-binding transcription factor activity"/>
    <property type="evidence" value="ECO:0007669"/>
    <property type="project" value="InterPro"/>
</dbReference>
<dbReference type="PANTHER" id="PTHR33154:SF33">
    <property type="entry name" value="TRANSCRIPTIONAL REPRESSOR SDPR"/>
    <property type="match status" value="1"/>
</dbReference>
<keyword evidence="2" id="KW-0238">DNA-binding</keyword>
<feature type="domain" description="HTH arsR-type" evidence="5">
    <location>
        <begin position="10"/>
        <end position="104"/>
    </location>
</feature>
<reference evidence="7" key="1">
    <citation type="submission" date="2018-07" db="EMBL/GenBank/DDBJ databases">
        <authorList>
            <person name="Peiro R."/>
            <person name="Begona"/>
            <person name="Cbmso G."/>
            <person name="Lopez M."/>
            <person name="Gonzalez S."/>
        </authorList>
    </citation>
    <scope>NUCLEOTIDE SEQUENCE [LARGE SCALE GENOMIC DNA]</scope>
</reference>
<evidence type="ECO:0000313" key="6">
    <source>
        <dbReference type="EMBL" id="SSC66395.1"/>
    </source>
</evidence>
<evidence type="ECO:0000256" key="2">
    <source>
        <dbReference type="ARBA" id="ARBA00023125"/>
    </source>
</evidence>
<dbReference type="InterPro" id="IPR001845">
    <property type="entry name" value="HTH_ArsR_DNA-bd_dom"/>
</dbReference>
<dbReference type="InterPro" id="IPR051081">
    <property type="entry name" value="HTH_MetalResp_TranReg"/>
</dbReference>
<dbReference type="InterPro" id="IPR011991">
    <property type="entry name" value="ArsR-like_HTH"/>
</dbReference>
<dbReference type="PANTHER" id="PTHR33154">
    <property type="entry name" value="TRANSCRIPTIONAL REGULATOR, ARSR FAMILY"/>
    <property type="match status" value="1"/>
</dbReference>
<proteinExistence type="predicted"/>
<dbReference type="PRINTS" id="PR00778">
    <property type="entry name" value="HTHARSR"/>
</dbReference>
<dbReference type="EMBL" id="UEYP01000002">
    <property type="protein sequence ID" value="SSC66395.1"/>
    <property type="molecule type" value="Genomic_DNA"/>
</dbReference>
<name>A0A376AF24_9HYPH</name>
<dbReference type="SUPFAM" id="SSF46785">
    <property type="entry name" value="Winged helix' DNA-binding domain"/>
    <property type="match status" value="1"/>
</dbReference>
<keyword evidence="3" id="KW-0804">Transcription</keyword>
<gene>
    <name evidence="6" type="ORF">RHIZ70_2103</name>
</gene>
<dbReference type="Pfam" id="PF01022">
    <property type="entry name" value="HTH_5"/>
    <property type="match status" value="1"/>
</dbReference>
<keyword evidence="1" id="KW-0805">Transcription regulation</keyword>
<dbReference type="InterPro" id="IPR036388">
    <property type="entry name" value="WH-like_DNA-bd_sf"/>
</dbReference>
<sequence>MKKQTKKGAAASRDERRMQQVFHALSAPPRRAILKYLAASSLTAGEISSRFDMAKPSVSQHLTILKTAGLVSRDKRGQYVHYALVKQTVETALMGLLTDLGAMPPAAEDKPLAEQDPSSPTAGRARKSGVATETDLPPAEKPAPAQMSMF</sequence>
<evidence type="ECO:0000259" key="5">
    <source>
        <dbReference type="PROSITE" id="PS50987"/>
    </source>
</evidence>
<dbReference type="Proteomes" id="UP000254764">
    <property type="component" value="Unassembled WGS sequence"/>
</dbReference>
<dbReference type="CDD" id="cd00090">
    <property type="entry name" value="HTH_ARSR"/>
    <property type="match status" value="1"/>
</dbReference>
<accession>A0A376AF24</accession>
<dbReference type="InterPro" id="IPR036390">
    <property type="entry name" value="WH_DNA-bd_sf"/>
</dbReference>
<keyword evidence="7" id="KW-1185">Reference proteome</keyword>
<protein>
    <recommendedName>
        <fullName evidence="5">HTH arsR-type domain-containing protein</fullName>
    </recommendedName>
</protein>
<evidence type="ECO:0000313" key="7">
    <source>
        <dbReference type="Proteomes" id="UP000254764"/>
    </source>
</evidence>
<dbReference type="AlphaFoldDB" id="A0A376AF24"/>